<feature type="domain" description="ATPase AAA-type core" evidence="1">
    <location>
        <begin position="55"/>
        <end position="141"/>
    </location>
</feature>
<dbReference type="GO" id="GO:0016887">
    <property type="term" value="F:ATP hydrolysis activity"/>
    <property type="evidence" value="ECO:0007669"/>
    <property type="project" value="InterPro"/>
</dbReference>
<evidence type="ECO:0000313" key="3">
    <source>
        <dbReference type="Proteomes" id="UP000265703"/>
    </source>
</evidence>
<dbReference type="PANTHER" id="PTHR37096:SF1">
    <property type="entry name" value="AAA+ ATPASE DOMAIN-CONTAINING PROTEIN"/>
    <property type="match status" value="1"/>
</dbReference>
<dbReference type="GO" id="GO:0005524">
    <property type="term" value="F:ATP binding"/>
    <property type="evidence" value="ECO:0007669"/>
    <property type="project" value="InterPro"/>
</dbReference>
<organism evidence="2 3">
    <name type="scientific">Glomus cerebriforme</name>
    <dbReference type="NCBI Taxonomy" id="658196"/>
    <lineage>
        <taxon>Eukaryota</taxon>
        <taxon>Fungi</taxon>
        <taxon>Fungi incertae sedis</taxon>
        <taxon>Mucoromycota</taxon>
        <taxon>Glomeromycotina</taxon>
        <taxon>Glomeromycetes</taxon>
        <taxon>Glomerales</taxon>
        <taxon>Glomeraceae</taxon>
        <taxon>Glomus</taxon>
    </lineage>
</organism>
<dbReference type="OrthoDB" id="2343598at2759"/>
<dbReference type="InterPro" id="IPR003959">
    <property type="entry name" value="ATPase_AAA_core"/>
</dbReference>
<dbReference type="AlphaFoldDB" id="A0A397SVV3"/>
<dbReference type="EMBL" id="QKYT01000340">
    <property type="protein sequence ID" value="RIA86854.1"/>
    <property type="molecule type" value="Genomic_DNA"/>
</dbReference>
<proteinExistence type="predicted"/>
<reference evidence="2 3" key="1">
    <citation type="submission" date="2018-06" db="EMBL/GenBank/DDBJ databases">
        <title>Comparative genomics reveals the genomic features of Rhizophagus irregularis, R. cerebriforme, R. diaphanum and Gigaspora rosea, and their symbiotic lifestyle signature.</title>
        <authorList>
            <person name="Morin E."/>
            <person name="San Clemente H."/>
            <person name="Chen E.C.H."/>
            <person name="De La Providencia I."/>
            <person name="Hainaut M."/>
            <person name="Kuo A."/>
            <person name="Kohler A."/>
            <person name="Murat C."/>
            <person name="Tang N."/>
            <person name="Roy S."/>
            <person name="Loubradou J."/>
            <person name="Henrissat B."/>
            <person name="Grigoriev I.V."/>
            <person name="Corradi N."/>
            <person name="Roux C."/>
            <person name="Martin F.M."/>
        </authorList>
    </citation>
    <scope>NUCLEOTIDE SEQUENCE [LARGE SCALE GENOMIC DNA]</scope>
    <source>
        <strain evidence="2 3">DAOM 227022</strain>
    </source>
</reference>
<evidence type="ECO:0000313" key="2">
    <source>
        <dbReference type="EMBL" id="RIA86854.1"/>
    </source>
</evidence>
<dbReference type="PANTHER" id="PTHR37096">
    <property type="entry name" value="YALI0E33429P"/>
    <property type="match status" value="1"/>
</dbReference>
<comment type="caution">
    <text evidence="2">The sequence shown here is derived from an EMBL/GenBank/DDBJ whole genome shotgun (WGS) entry which is preliminary data.</text>
</comment>
<protein>
    <recommendedName>
        <fullName evidence="1">ATPase AAA-type core domain-containing protein</fullName>
    </recommendedName>
</protein>
<name>A0A397SVV3_9GLOM</name>
<dbReference type="Pfam" id="PF00004">
    <property type="entry name" value="AAA"/>
    <property type="match status" value="1"/>
</dbReference>
<dbReference type="SUPFAM" id="SSF52540">
    <property type="entry name" value="P-loop containing nucleoside triphosphate hydrolases"/>
    <property type="match status" value="1"/>
</dbReference>
<keyword evidence="3" id="KW-1185">Reference proteome</keyword>
<sequence length="353" mass="41595">MTLYNFNILNFRKSSRKDALNKEVLLKENKIIDQQDHRNIAKLIVDRNNPAESYYLLFGPQGVGKSMLITLAKEAAEKEVFYIDGSDEFKLPRNLSREMKNYVSDTDYINCDKVYQKFEKFAEKKKKKENCTPLLIIDDVKVRGFSNYYNVIRKIQHDARNAAENGNYNVMFVTNDQMTLQFFLDDPAESHMEILYLGDLNEDVALSYLLKHGIDRDTAREIYKAFGGRIINLTHAINYFKRNNESKNFLNDYFDGKSISIINRLDKCVNKKNRSKVFEFLYNHSEQPFSRSEFKIYKNMDHENDENDRIYSSLVENGILTMAKNFKKVTFVSPFTRYVFKNLYEDEFTSIMN</sequence>
<dbReference type="InterPro" id="IPR027417">
    <property type="entry name" value="P-loop_NTPase"/>
</dbReference>
<dbReference type="Gene3D" id="3.40.50.300">
    <property type="entry name" value="P-loop containing nucleotide triphosphate hydrolases"/>
    <property type="match status" value="1"/>
</dbReference>
<accession>A0A397SVV3</accession>
<dbReference type="Proteomes" id="UP000265703">
    <property type="component" value="Unassembled WGS sequence"/>
</dbReference>
<evidence type="ECO:0000259" key="1">
    <source>
        <dbReference type="Pfam" id="PF00004"/>
    </source>
</evidence>
<gene>
    <name evidence="2" type="ORF">C1645_807586</name>
</gene>
<dbReference type="InterPro" id="IPR051667">
    <property type="entry name" value="Archaeal_ATPase_domain"/>
</dbReference>